<dbReference type="InterPro" id="IPR011010">
    <property type="entry name" value="DNA_brk_join_enz"/>
</dbReference>
<protein>
    <submittedName>
        <fullName evidence="5">Integrase</fullName>
    </submittedName>
</protein>
<sequence length="421" mass="49260">MEKTKRSTFKLLFYLKKNAPKKNGRVSVMGRVTVDGKMAQFSTKLEINPENWDLKFGRVSGKSDEARTINQKLDKLRLLIDKHYLEMMHNEGFVTADKLKIAFLGIGVISDSLLKVFKKHNEDFKKEVDKEEKALNTYIKYEIVYRHLAEFIKERHHRNDMAFRELVPDFIREFDSFLRIDKEFTHNTVWVYTMPVLKMVEMARKKGLIHKNPFEEYSISMKETDRGYFLKEDVEKIMLCKPANKLTELVRDMFIFSCFTGLSYIDIKRLKKSNIQSFFDSHQWIISRRKKSDVTSNVRLLEIPKRIIEKYTGITGSDLIFPMPVNCTCNKHLRKAIAEAGVITETRDSFHKGRHTFGTMLLTEGVPLESLSKMMGHKNIATTQIYAKIVNQKISKDMDLVSKKFEKMEVAFISMEDELVM</sequence>
<dbReference type="GO" id="GO:0006310">
    <property type="term" value="P:DNA recombination"/>
    <property type="evidence" value="ECO:0007669"/>
    <property type="project" value="UniProtKB-KW"/>
</dbReference>
<evidence type="ECO:0000256" key="3">
    <source>
        <dbReference type="ARBA" id="ARBA00023172"/>
    </source>
</evidence>
<dbReference type="Pfam" id="PF00589">
    <property type="entry name" value="Phage_integrase"/>
    <property type="match status" value="1"/>
</dbReference>
<proteinExistence type="inferred from homology"/>
<name>A0A316WZP8_9FLAO</name>
<dbReference type="Gene3D" id="1.10.443.10">
    <property type="entry name" value="Intergrase catalytic core"/>
    <property type="match status" value="1"/>
</dbReference>
<gene>
    <name evidence="5" type="ORF">C1634_005765</name>
</gene>
<dbReference type="InterPro" id="IPR035386">
    <property type="entry name" value="Arm-DNA-bind_5"/>
</dbReference>
<evidence type="ECO:0000313" key="6">
    <source>
        <dbReference type="Proteomes" id="UP000236413"/>
    </source>
</evidence>
<dbReference type="InterPro" id="IPR013762">
    <property type="entry name" value="Integrase-like_cat_sf"/>
</dbReference>
<dbReference type="InterPro" id="IPR002104">
    <property type="entry name" value="Integrase_catalytic"/>
</dbReference>
<evidence type="ECO:0000256" key="2">
    <source>
        <dbReference type="ARBA" id="ARBA00023125"/>
    </source>
</evidence>
<dbReference type="InterPro" id="IPR050090">
    <property type="entry name" value="Tyrosine_recombinase_XerCD"/>
</dbReference>
<evidence type="ECO:0000259" key="4">
    <source>
        <dbReference type="PROSITE" id="PS51898"/>
    </source>
</evidence>
<dbReference type="PANTHER" id="PTHR30349:SF64">
    <property type="entry name" value="PROPHAGE INTEGRASE INTD-RELATED"/>
    <property type="match status" value="1"/>
</dbReference>
<dbReference type="EMBL" id="PPEG02000002">
    <property type="protein sequence ID" value="PWN64100.1"/>
    <property type="molecule type" value="Genomic_DNA"/>
</dbReference>
<dbReference type="InterPro" id="IPR010998">
    <property type="entry name" value="Integrase_recombinase_N"/>
</dbReference>
<dbReference type="RefSeq" id="WP_109738029.1">
    <property type="nucleotide sequence ID" value="NZ_PPEG02000002.1"/>
</dbReference>
<dbReference type="Gene3D" id="1.10.150.130">
    <property type="match status" value="1"/>
</dbReference>
<comment type="similarity">
    <text evidence="1">Belongs to the 'phage' integrase family.</text>
</comment>
<dbReference type="SUPFAM" id="SSF56349">
    <property type="entry name" value="DNA breaking-rejoining enzymes"/>
    <property type="match status" value="1"/>
</dbReference>
<dbReference type="Pfam" id="PF13102">
    <property type="entry name" value="Phage_int_SAM_5"/>
    <property type="match status" value="1"/>
</dbReference>
<accession>A0A316WZP8</accession>
<dbReference type="CDD" id="cd01185">
    <property type="entry name" value="INTN1_C_like"/>
    <property type="match status" value="1"/>
</dbReference>
<dbReference type="GO" id="GO:0003677">
    <property type="term" value="F:DNA binding"/>
    <property type="evidence" value="ECO:0007669"/>
    <property type="project" value="UniProtKB-KW"/>
</dbReference>
<comment type="caution">
    <text evidence="5">The sequence shown here is derived from an EMBL/GenBank/DDBJ whole genome shotgun (WGS) entry which is preliminary data.</text>
</comment>
<dbReference type="Proteomes" id="UP000236413">
    <property type="component" value="Unassembled WGS sequence"/>
</dbReference>
<dbReference type="InterPro" id="IPR025269">
    <property type="entry name" value="SAM-like_dom"/>
</dbReference>
<dbReference type="AlphaFoldDB" id="A0A316WZP8"/>
<dbReference type="PANTHER" id="PTHR30349">
    <property type="entry name" value="PHAGE INTEGRASE-RELATED"/>
    <property type="match status" value="1"/>
</dbReference>
<dbReference type="GO" id="GO:0015074">
    <property type="term" value="P:DNA integration"/>
    <property type="evidence" value="ECO:0007669"/>
    <property type="project" value="InterPro"/>
</dbReference>
<dbReference type="Pfam" id="PF17293">
    <property type="entry name" value="Arm-DNA-bind_5"/>
    <property type="match status" value="1"/>
</dbReference>
<evidence type="ECO:0000313" key="5">
    <source>
        <dbReference type="EMBL" id="PWN64100.1"/>
    </source>
</evidence>
<evidence type="ECO:0000256" key="1">
    <source>
        <dbReference type="ARBA" id="ARBA00008857"/>
    </source>
</evidence>
<feature type="domain" description="Tyr recombinase" evidence="4">
    <location>
        <begin position="224"/>
        <end position="399"/>
    </location>
</feature>
<reference evidence="5 6" key="1">
    <citation type="submission" date="2018-04" db="EMBL/GenBank/DDBJ databases">
        <title>Chryseobacterium oncorhynchi 701B-08T from rainbow trout, and Chryseobacterium viscerum 687B-08T from diseased fish.</title>
        <authorList>
            <person name="Jeong J.-J."/>
            <person name="Lee Y.J."/>
            <person name="Pathiraja D."/>
            <person name="Park B."/>
            <person name="Choi I.-G."/>
            <person name="Kim K.D."/>
        </authorList>
    </citation>
    <scope>NUCLEOTIDE SEQUENCE [LARGE SCALE GENOMIC DNA]</scope>
    <source>
        <strain evidence="5 6">687B-08</strain>
    </source>
</reference>
<keyword evidence="3" id="KW-0233">DNA recombination</keyword>
<keyword evidence="2" id="KW-0238">DNA-binding</keyword>
<organism evidence="5 6">
    <name type="scientific">Chryseobacterium viscerum</name>
    <dbReference type="NCBI Taxonomy" id="1037377"/>
    <lineage>
        <taxon>Bacteria</taxon>
        <taxon>Pseudomonadati</taxon>
        <taxon>Bacteroidota</taxon>
        <taxon>Flavobacteriia</taxon>
        <taxon>Flavobacteriales</taxon>
        <taxon>Weeksellaceae</taxon>
        <taxon>Chryseobacterium group</taxon>
        <taxon>Chryseobacterium</taxon>
    </lineage>
</organism>
<dbReference type="PROSITE" id="PS51898">
    <property type="entry name" value="TYR_RECOMBINASE"/>
    <property type="match status" value="1"/>
</dbReference>